<protein>
    <submittedName>
        <fullName evidence="1">Uncharacterized protein</fullName>
    </submittedName>
</protein>
<dbReference type="GeneID" id="56142306"/>
<sequence length="95" mass="11148">MVALPFETLFEGSDGQYYTDWQVRRRLRTGEWIFCMQQRAPHRRLVETADDALLLLAPTDPEELPTGLEIRIIERRARVVDTRRVPPRESRQPTG</sequence>
<dbReference type="RefSeq" id="WP_180841930.1">
    <property type="nucleotide sequence ID" value="NZ_CP059154.1"/>
</dbReference>
<name>A0A7D6GL18_9EURY</name>
<keyword evidence="2" id="KW-1185">Reference proteome</keyword>
<reference evidence="1 2" key="1">
    <citation type="submission" date="2020-07" db="EMBL/GenBank/DDBJ databases">
        <title>Natrinema (YPL30) sp. nov. and Haloterrigena xxxxxx (YPL8) sp. nov., isolated from a salt mine.</title>
        <authorList>
            <person name="Cui H."/>
        </authorList>
    </citation>
    <scope>NUCLEOTIDE SEQUENCE [LARGE SCALE GENOMIC DNA]</scope>
    <source>
        <strain evidence="1 2">YPL13</strain>
    </source>
</reference>
<dbReference type="EMBL" id="CP059154">
    <property type="protein sequence ID" value="QLK26759.1"/>
    <property type="molecule type" value="Genomic_DNA"/>
</dbReference>
<proteinExistence type="predicted"/>
<dbReference type="OrthoDB" id="170784at2157"/>
<dbReference type="Proteomes" id="UP000510869">
    <property type="component" value="Chromosome"/>
</dbReference>
<accession>A0A7D6GL18</accession>
<dbReference type="AlphaFoldDB" id="A0A7D6GL18"/>
<dbReference type="KEGG" id="nay:HYG81_03835"/>
<evidence type="ECO:0000313" key="2">
    <source>
        <dbReference type="Proteomes" id="UP000510869"/>
    </source>
</evidence>
<organism evidence="1 2">
    <name type="scientific">Natrinema zhouii</name>
    <dbReference type="NCBI Taxonomy" id="1710539"/>
    <lineage>
        <taxon>Archaea</taxon>
        <taxon>Methanobacteriati</taxon>
        <taxon>Methanobacteriota</taxon>
        <taxon>Stenosarchaea group</taxon>
        <taxon>Halobacteria</taxon>
        <taxon>Halobacteriales</taxon>
        <taxon>Natrialbaceae</taxon>
        <taxon>Natrinema</taxon>
    </lineage>
</organism>
<gene>
    <name evidence="1" type="ORF">HYG81_03835</name>
</gene>
<evidence type="ECO:0000313" key="1">
    <source>
        <dbReference type="EMBL" id="QLK26759.1"/>
    </source>
</evidence>